<feature type="compositionally biased region" description="Low complexity" evidence="6">
    <location>
        <begin position="397"/>
        <end position="409"/>
    </location>
</feature>
<organism evidence="9 10">
    <name type="scientific">Diacronema lutheri</name>
    <name type="common">Unicellular marine alga</name>
    <name type="synonym">Monochrysis lutheri</name>
    <dbReference type="NCBI Taxonomy" id="2081491"/>
    <lineage>
        <taxon>Eukaryota</taxon>
        <taxon>Haptista</taxon>
        <taxon>Haptophyta</taxon>
        <taxon>Pavlovophyceae</taxon>
        <taxon>Pavlovales</taxon>
        <taxon>Pavlovaceae</taxon>
        <taxon>Diacronema</taxon>
    </lineage>
</organism>
<keyword evidence="4" id="KW-1015">Disulfide bond</keyword>
<sequence length="689" mass="71054">MRGSAAAFVGLLCAAARCAGEGVLLHGVPPDERAAFAPAPGGTFACRDGHGAIPAERVNDDYCDCRDGSDEPGTSACSAGRFYCANAGHFSVRLFASRVGDGICDCCDGSDEANNPHAACGDTCARLATRDLGEIEAQATALRSALEQHDHALRASQQVALMERDELVRLEGELAHLTHQIANVSAHVTALEDVERKRREEEAAARAAEAAANAPPPSDNDAAEGADDAADGADDADDGADDGADGADDGADDAEGAEPSGDASAHVDVDVGADAEDGVQPRADAEADPETAIVADAAMRETSDVPANARAADADAVAAHGDGGGDGEDGAAAGGDAPPGKAESGGGEGKSGGAWFQSWMRMDEPPPQQAAAAGVAEPASAQAAGSDADADGDDDAASGADADAGAGADAPDRDGEYGDWDDGYTGAQHDGGDGDNDDDEDGNYGERDDDWADESAGHDEQDSPAVAQFGAGGAIAGIASRVSSAAHALLRLVDGVAERAAPSAYHRLRVWAMRSAGVPLGELHALREQKRKLSERKREVDDRLRELRKGAALDVGPEGRFRALSRKCFKFDAPDYAYEFCPFDHVSQKQRGVEVAALGSWADESWVDGTYAQMRYKGGTRCWNGPARSTTVTLLCGPRAEIGSVSEPEMCSYAMSFYTPAACSPDALVELERLIAQLRGAVPAGKEEL</sequence>
<feature type="signal peptide" evidence="7">
    <location>
        <begin position="1"/>
        <end position="20"/>
    </location>
</feature>
<dbReference type="InterPro" id="IPR036607">
    <property type="entry name" value="PRKCSH"/>
</dbReference>
<dbReference type="Proteomes" id="UP000751190">
    <property type="component" value="Unassembled WGS sequence"/>
</dbReference>
<dbReference type="AlphaFoldDB" id="A0A8J5XJP9"/>
<dbReference type="OMA" id="HTKLGKW"/>
<feature type="compositionally biased region" description="Low complexity" evidence="6">
    <location>
        <begin position="369"/>
        <end position="387"/>
    </location>
</feature>
<accession>A0A8J5XJP9</accession>
<feature type="coiled-coil region" evidence="5">
    <location>
        <begin position="523"/>
        <end position="550"/>
    </location>
</feature>
<feature type="compositionally biased region" description="Acidic residues" evidence="6">
    <location>
        <begin position="221"/>
        <end position="256"/>
    </location>
</feature>
<feature type="region of interest" description="Disordered" evidence="6">
    <location>
        <begin position="317"/>
        <end position="465"/>
    </location>
</feature>
<feature type="compositionally biased region" description="Gly residues" evidence="6">
    <location>
        <begin position="343"/>
        <end position="352"/>
    </location>
</feature>
<feature type="compositionally biased region" description="Acidic residues" evidence="6">
    <location>
        <begin position="433"/>
        <end position="453"/>
    </location>
</feature>
<keyword evidence="10" id="KW-1185">Reference proteome</keyword>
<dbReference type="InterPro" id="IPR036055">
    <property type="entry name" value="LDL_receptor-like_sf"/>
</dbReference>
<dbReference type="SUPFAM" id="SSF57424">
    <property type="entry name" value="LDL receptor-like module"/>
    <property type="match status" value="1"/>
</dbReference>
<protein>
    <recommendedName>
        <fullName evidence="1">Glucosidase 2 subunit beta</fullName>
    </recommendedName>
</protein>
<evidence type="ECO:0000256" key="1">
    <source>
        <dbReference type="ARBA" id="ARBA00022387"/>
    </source>
</evidence>
<dbReference type="Pfam" id="PF12999">
    <property type="entry name" value="PRKCSH-like"/>
    <property type="match status" value="1"/>
</dbReference>
<keyword evidence="5" id="KW-0175">Coiled coil</keyword>
<feature type="compositionally biased region" description="Basic and acidic residues" evidence="6">
    <location>
        <begin position="194"/>
        <end position="204"/>
    </location>
</feature>
<dbReference type="SUPFAM" id="SSF50911">
    <property type="entry name" value="Mannose 6-phosphate receptor domain"/>
    <property type="match status" value="1"/>
</dbReference>
<dbReference type="CDD" id="cd00112">
    <property type="entry name" value="LDLa"/>
    <property type="match status" value="2"/>
</dbReference>
<evidence type="ECO:0000256" key="2">
    <source>
        <dbReference type="ARBA" id="ARBA00022729"/>
    </source>
</evidence>
<reference evidence="9" key="1">
    <citation type="submission" date="2021-05" db="EMBL/GenBank/DDBJ databases">
        <title>The genome of the haptophyte Pavlova lutheri (Diacronema luteri, Pavlovales) - a model for lipid biosynthesis in eukaryotic algae.</title>
        <authorList>
            <person name="Hulatt C.J."/>
            <person name="Posewitz M.C."/>
        </authorList>
    </citation>
    <scope>NUCLEOTIDE SEQUENCE</scope>
    <source>
        <strain evidence="9">NIVA-4/92</strain>
    </source>
</reference>
<dbReference type="PANTHER" id="PTHR12630:SF1">
    <property type="entry name" value="GLUCOSIDASE 2 SUBUNIT BETA"/>
    <property type="match status" value="1"/>
</dbReference>
<gene>
    <name evidence="9" type="ORF">KFE25_007616</name>
</gene>
<dbReference type="GO" id="GO:0017177">
    <property type="term" value="C:glucosidase II complex"/>
    <property type="evidence" value="ECO:0007669"/>
    <property type="project" value="TreeGrafter"/>
</dbReference>
<evidence type="ECO:0000259" key="8">
    <source>
        <dbReference type="PROSITE" id="PS51914"/>
    </source>
</evidence>
<evidence type="ECO:0000256" key="5">
    <source>
        <dbReference type="SAM" id="Coils"/>
    </source>
</evidence>
<dbReference type="EMBL" id="JAGTXO010000003">
    <property type="protein sequence ID" value="KAG8469098.1"/>
    <property type="molecule type" value="Genomic_DNA"/>
</dbReference>
<evidence type="ECO:0000256" key="7">
    <source>
        <dbReference type="SAM" id="SignalP"/>
    </source>
</evidence>
<dbReference type="InterPro" id="IPR044865">
    <property type="entry name" value="MRH_dom"/>
</dbReference>
<evidence type="ECO:0000256" key="3">
    <source>
        <dbReference type="ARBA" id="ARBA00022824"/>
    </source>
</evidence>
<proteinExistence type="predicted"/>
<keyword evidence="3" id="KW-0256">Endoplasmic reticulum</keyword>
<dbReference type="PANTHER" id="PTHR12630">
    <property type="entry name" value="N-LINKED OLIGOSACCHARIDE PROCESSING"/>
    <property type="match status" value="1"/>
</dbReference>
<dbReference type="PROSITE" id="PS51914">
    <property type="entry name" value="MRH"/>
    <property type="match status" value="1"/>
</dbReference>
<dbReference type="OrthoDB" id="28322at2759"/>
<feature type="compositionally biased region" description="Low complexity" evidence="6">
    <location>
        <begin position="330"/>
        <end position="342"/>
    </location>
</feature>
<comment type="caution">
    <text evidence="9">The sequence shown here is derived from an EMBL/GenBank/DDBJ whole genome shotgun (WGS) entry which is preliminary data.</text>
</comment>
<name>A0A8J5XJP9_DIALT</name>
<dbReference type="Gene3D" id="2.70.130.10">
    <property type="entry name" value="Mannose-6-phosphate receptor binding domain"/>
    <property type="match status" value="1"/>
</dbReference>
<feature type="compositionally biased region" description="Low complexity" evidence="6">
    <location>
        <begin position="257"/>
        <end position="266"/>
    </location>
</feature>
<feature type="domain" description="MRH" evidence="8">
    <location>
        <begin position="566"/>
        <end position="665"/>
    </location>
</feature>
<dbReference type="GO" id="GO:0006491">
    <property type="term" value="P:N-glycan processing"/>
    <property type="evidence" value="ECO:0007669"/>
    <property type="project" value="TreeGrafter"/>
</dbReference>
<feature type="chain" id="PRO_5035293373" description="Glucosidase 2 subunit beta" evidence="7">
    <location>
        <begin position="21"/>
        <end position="689"/>
    </location>
</feature>
<dbReference type="Pfam" id="PF13015">
    <property type="entry name" value="PRKCSH_1"/>
    <property type="match status" value="1"/>
</dbReference>
<keyword evidence="2 7" id="KW-0732">Signal</keyword>
<evidence type="ECO:0000313" key="10">
    <source>
        <dbReference type="Proteomes" id="UP000751190"/>
    </source>
</evidence>
<dbReference type="InterPro" id="IPR009011">
    <property type="entry name" value="Man6P_isomerase_rcpt-bd_dom_sf"/>
</dbReference>
<evidence type="ECO:0000256" key="6">
    <source>
        <dbReference type="SAM" id="MobiDB-lite"/>
    </source>
</evidence>
<evidence type="ECO:0000256" key="4">
    <source>
        <dbReference type="ARBA" id="ARBA00023157"/>
    </source>
</evidence>
<feature type="region of interest" description="Disordered" evidence="6">
    <location>
        <begin position="194"/>
        <end position="266"/>
    </location>
</feature>
<dbReference type="InterPro" id="IPR039794">
    <property type="entry name" value="Gtb1-like"/>
</dbReference>
<evidence type="ECO:0000313" key="9">
    <source>
        <dbReference type="EMBL" id="KAG8469098.1"/>
    </source>
</evidence>
<dbReference type="InterPro" id="IPR002172">
    <property type="entry name" value="LDrepeatLR_classA_rpt"/>
</dbReference>
<dbReference type="InterPro" id="IPR028146">
    <property type="entry name" value="PRKCSH_N"/>
</dbReference>